<dbReference type="Gene3D" id="2.120.10.30">
    <property type="entry name" value="TolB, C-terminal domain"/>
    <property type="match status" value="1"/>
</dbReference>
<evidence type="ECO:0000313" key="2">
    <source>
        <dbReference type="Proteomes" id="UP001186944"/>
    </source>
</evidence>
<dbReference type="InterPro" id="IPR050952">
    <property type="entry name" value="TRIM-NHL_E3_ligases"/>
</dbReference>
<accession>A0AA89BPI7</accession>
<dbReference type="SUPFAM" id="SSF63829">
    <property type="entry name" value="Calcium-dependent phosphotriesterase"/>
    <property type="match status" value="1"/>
</dbReference>
<name>A0AA89BPI7_PINIB</name>
<dbReference type="AlphaFoldDB" id="A0AA89BPI7"/>
<dbReference type="Proteomes" id="UP001186944">
    <property type="component" value="Unassembled WGS sequence"/>
</dbReference>
<proteinExistence type="predicted"/>
<dbReference type="EMBL" id="VSWD01000014">
    <property type="protein sequence ID" value="KAK3082759.1"/>
    <property type="molecule type" value="Genomic_DNA"/>
</dbReference>
<keyword evidence="2" id="KW-1185">Reference proteome</keyword>
<dbReference type="PANTHER" id="PTHR24104">
    <property type="entry name" value="E3 UBIQUITIN-PROTEIN LIGASE NHLRC1-RELATED"/>
    <property type="match status" value="1"/>
</dbReference>
<dbReference type="GO" id="GO:0008270">
    <property type="term" value="F:zinc ion binding"/>
    <property type="evidence" value="ECO:0007669"/>
    <property type="project" value="UniProtKB-KW"/>
</dbReference>
<sequence>MFDVSIRKVLYLYLSDNEAAYCIRTLSDGTAWIGTGNQSVKLVNKDGAVIREHRLDFYPYNIAVTDDGNLLLSKGNSIQKISSDGKVSEFFSSKSHFVQGLCSSRKGEILVCLTRKENGKIVKLSPGGTVSHEIEFDHKGSNLFVNPTKIAENPVTGDICIEDSSQCSIIVVSSHGEHLFTYKGKTGDTFTPFYITCDMHGHILIGDNSHFRIHLLNGRGEFIQYLLSQEDGLFSPWGMDERDGQLWVGTLSGKIWLIEYVIQNDCNY</sequence>
<dbReference type="PANTHER" id="PTHR24104:SF25">
    <property type="entry name" value="PROTEIN LIN-41"/>
    <property type="match status" value="1"/>
</dbReference>
<reference evidence="1" key="1">
    <citation type="submission" date="2019-08" db="EMBL/GenBank/DDBJ databases">
        <title>The improved chromosome-level genome for the pearl oyster Pinctada fucata martensii using PacBio sequencing and Hi-C.</title>
        <authorList>
            <person name="Zheng Z."/>
        </authorList>
    </citation>
    <scope>NUCLEOTIDE SEQUENCE</scope>
    <source>
        <strain evidence="1">ZZ-2019</strain>
        <tissue evidence="1">Adductor muscle</tissue>
    </source>
</reference>
<dbReference type="InterPro" id="IPR011042">
    <property type="entry name" value="6-blade_b-propeller_TolB-like"/>
</dbReference>
<dbReference type="GO" id="GO:0000209">
    <property type="term" value="P:protein polyubiquitination"/>
    <property type="evidence" value="ECO:0007669"/>
    <property type="project" value="TreeGrafter"/>
</dbReference>
<gene>
    <name evidence="1" type="ORF">FSP39_004485</name>
</gene>
<protein>
    <submittedName>
        <fullName evidence="1">Uncharacterized protein</fullName>
    </submittedName>
</protein>
<organism evidence="1 2">
    <name type="scientific">Pinctada imbricata</name>
    <name type="common">Atlantic pearl-oyster</name>
    <name type="synonym">Pinctada martensii</name>
    <dbReference type="NCBI Taxonomy" id="66713"/>
    <lineage>
        <taxon>Eukaryota</taxon>
        <taxon>Metazoa</taxon>
        <taxon>Spiralia</taxon>
        <taxon>Lophotrochozoa</taxon>
        <taxon>Mollusca</taxon>
        <taxon>Bivalvia</taxon>
        <taxon>Autobranchia</taxon>
        <taxon>Pteriomorphia</taxon>
        <taxon>Pterioida</taxon>
        <taxon>Pterioidea</taxon>
        <taxon>Pteriidae</taxon>
        <taxon>Pinctada</taxon>
    </lineage>
</organism>
<dbReference type="GO" id="GO:0061630">
    <property type="term" value="F:ubiquitin protein ligase activity"/>
    <property type="evidence" value="ECO:0007669"/>
    <property type="project" value="TreeGrafter"/>
</dbReference>
<comment type="caution">
    <text evidence="1">The sequence shown here is derived from an EMBL/GenBank/DDBJ whole genome shotgun (WGS) entry which is preliminary data.</text>
</comment>
<evidence type="ECO:0000313" key="1">
    <source>
        <dbReference type="EMBL" id="KAK3082759.1"/>
    </source>
</evidence>
<dbReference type="GO" id="GO:0043161">
    <property type="term" value="P:proteasome-mediated ubiquitin-dependent protein catabolic process"/>
    <property type="evidence" value="ECO:0007669"/>
    <property type="project" value="TreeGrafter"/>
</dbReference>